<comment type="caution">
    <text evidence="3">The sequence shown here is derived from an EMBL/GenBank/DDBJ whole genome shotgun (WGS) entry which is preliminary data.</text>
</comment>
<keyword evidence="4" id="KW-1185">Reference proteome</keyword>
<reference evidence="3 4" key="1">
    <citation type="journal article" date="2014" name="Mol. Plant">
        <title>Chromosome Scale Genome Assembly and Transcriptome Profiling of Nannochloropsis gaditana in Nitrogen Depletion.</title>
        <authorList>
            <person name="Corteggiani Carpinelli E."/>
            <person name="Telatin A."/>
            <person name="Vitulo N."/>
            <person name="Forcato C."/>
            <person name="D'Angelo M."/>
            <person name="Schiavon R."/>
            <person name="Vezzi A."/>
            <person name="Giacometti G.M."/>
            <person name="Morosinotto T."/>
            <person name="Valle G."/>
        </authorList>
    </citation>
    <scope>NUCLEOTIDE SEQUENCE [LARGE SCALE GENOMIC DNA]</scope>
    <source>
        <strain evidence="3 4">B-31</strain>
    </source>
</reference>
<evidence type="ECO:0000313" key="4">
    <source>
        <dbReference type="Proteomes" id="UP000019335"/>
    </source>
</evidence>
<proteinExistence type="inferred from homology"/>
<feature type="non-terminal residue" evidence="3">
    <location>
        <position position="280"/>
    </location>
</feature>
<dbReference type="AlphaFoldDB" id="W7U917"/>
<dbReference type="EMBL" id="AZIL01000171">
    <property type="protein sequence ID" value="EWM29316.1"/>
    <property type="molecule type" value="Genomic_DNA"/>
</dbReference>
<dbReference type="Pfam" id="PF03398">
    <property type="entry name" value="Ist1"/>
    <property type="match status" value="1"/>
</dbReference>
<dbReference type="InterPro" id="IPR005061">
    <property type="entry name" value="Ist1"/>
</dbReference>
<evidence type="ECO:0000256" key="2">
    <source>
        <dbReference type="SAM" id="MobiDB-lite"/>
    </source>
</evidence>
<dbReference type="Proteomes" id="UP000019335">
    <property type="component" value="Chromosome 3"/>
</dbReference>
<protein>
    <submittedName>
        <fullName evidence="3">Uncharacterized protein</fullName>
    </submittedName>
</protein>
<dbReference type="PANTHER" id="PTHR12161">
    <property type="entry name" value="IST1 FAMILY MEMBER"/>
    <property type="match status" value="1"/>
</dbReference>
<evidence type="ECO:0000313" key="3">
    <source>
        <dbReference type="EMBL" id="EWM29316.1"/>
    </source>
</evidence>
<name>W7U917_9STRA</name>
<sequence>MLSSFFEAFKSFDVNKLKPFLKMAIQRIQIATNKKTAAVKITQRDIASLLAQQKDEKAAIKVESIIREDSTIEAYGILELVCELLHERARLIASEKECPDDLKSAVVTLIWSANRADIPELQEVKKQFTKKFGREFIERAEKDEDRLVNERVAHKLSIRPPSAAIVEKYLREIARSNNVEWTPLEQPSQLSLDQKAFASTPAPTGVSVAMGPASGFGHLYTAPGGPGRAEGGAEGGGEGGTSMPIAHAVSSSTHLGPDPGAGKADVPPAFQPPPPFPPLP</sequence>
<gene>
    <name evidence="3" type="ORF">Naga_100136g20</name>
</gene>
<evidence type="ECO:0000256" key="1">
    <source>
        <dbReference type="ARBA" id="ARBA00005536"/>
    </source>
</evidence>
<feature type="region of interest" description="Disordered" evidence="2">
    <location>
        <begin position="221"/>
        <end position="280"/>
    </location>
</feature>
<accession>W7U917</accession>
<dbReference type="PANTHER" id="PTHR12161:SF5">
    <property type="entry name" value="IST1 HOMOLOG"/>
    <property type="match status" value="1"/>
</dbReference>
<dbReference type="Gene3D" id="1.20.1260.60">
    <property type="entry name" value="Vacuolar protein sorting-associated protein Ist1"/>
    <property type="match status" value="1"/>
</dbReference>
<dbReference type="FunFam" id="1.20.1260.60:FF:000002">
    <property type="entry name" value="Vacuolar protein sorting-associated protein IST1"/>
    <property type="match status" value="1"/>
</dbReference>
<comment type="similarity">
    <text evidence="1">Belongs to the IST1 family.</text>
</comment>
<dbReference type="OrthoDB" id="29853at2759"/>
<dbReference type="InterPro" id="IPR042277">
    <property type="entry name" value="IST1-like"/>
</dbReference>
<dbReference type="GO" id="GO:0015031">
    <property type="term" value="P:protein transport"/>
    <property type="evidence" value="ECO:0007669"/>
    <property type="project" value="InterPro"/>
</dbReference>
<organism evidence="3 4">
    <name type="scientific">Nannochloropsis gaditana</name>
    <dbReference type="NCBI Taxonomy" id="72520"/>
    <lineage>
        <taxon>Eukaryota</taxon>
        <taxon>Sar</taxon>
        <taxon>Stramenopiles</taxon>
        <taxon>Ochrophyta</taxon>
        <taxon>Eustigmatophyceae</taxon>
        <taxon>Eustigmatales</taxon>
        <taxon>Monodopsidaceae</taxon>
        <taxon>Nannochloropsis</taxon>
    </lineage>
</organism>
<feature type="compositionally biased region" description="Pro residues" evidence="2">
    <location>
        <begin position="269"/>
        <end position="280"/>
    </location>
</feature>
<feature type="compositionally biased region" description="Gly residues" evidence="2">
    <location>
        <begin position="224"/>
        <end position="240"/>
    </location>
</feature>